<dbReference type="CDD" id="cd05233">
    <property type="entry name" value="SDR_c"/>
    <property type="match status" value="1"/>
</dbReference>
<name>A0ABU8XK55_9BURK</name>
<dbReference type="InterPro" id="IPR002347">
    <property type="entry name" value="SDR_fam"/>
</dbReference>
<dbReference type="PANTHER" id="PTHR43943:SF2">
    <property type="entry name" value="DEHYDROGENASE_REDUCTASE 4"/>
    <property type="match status" value="1"/>
</dbReference>
<proteinExistence type="inferred from homology"/>
<dbReference type="Proteomes" id="UP001367030">
    <property type="component" value="Unassembled WGS sequence"/>
</dbReference>
<sequence>MMNDLFSLRGKVAVVTGASRGIGRATAEQLAAHGAKVCVSSRRLDACEAVVADIRAKGGEAMACEASISRKDQLEHMVAQVRARYGAIDILVCNAATNPHWGALNDIEDDMFLKIVRNNVLSNLWLVKLVSADMKTKRDGAIVVISSIAGLKGSSTIGAYGLSKAADMQLARDLAVELGPHNIRINCIAPGLVETKLAQALLDDPEMQAFTKDKLPLRRLGQPQDIAGIVTMLASPAGAFITGQTLVADGGAVIV</sequence>
<comment type="caution">
    <text evidence="2">The sequence shown here is derived from an EMBL/GenBank/DDBJ whole genome shotgun (WGS) entry which is preliminary data.</text>
</comment>
<protein>
    <submittedName>
        <fullName evidence="2">SDR family oxidoreductase</fullName>
    </submittedName>
</protein>
<organism evidence="2 3">
    <name type="scientific">Variovorax robiniae</name>
    <dbReference type="NCBI Taxonomy" id="1836199"/>
    <lineage>
        <taxon>Bacteria</taxon>
        <taxon>Pseudomonadati</taxon>
        <taxon>Pseudomonadota</taxon>
        <taxon>Betaproteobacteria</taxon>
        <taxon>Burkholderiales</taxon>
        <taxon>Comamonadaceae</taxon>
        <taxon>Variovorax</taxon>
    </lineage>
</organism>
<gene>
    <name evidence="2" type="ORF">WKW79_33050</name>
</gene>
<dbReference type="EMBL" id="JBBKZS010000029">
    <property type="protein sequence ID" value="MEJ8859433.1"/>
    <property type="molecule type" value="Genomic_DNA"/>
</dbReference>
<evidence type="ECO:0000313" key="2">
    <source>
        <dbReference type="EMBL" id="MEJ8859433.1"/>
    </source>
</evidence>
<comment type="similarity">
    <text evidence="1">Belongs to the short-chain dehydrogenases/reductases (SDR) family.</text>
</comment>
<dbReference type="PRINTS" id="PR00080">
    <property type="entry name" value="SDRFAMILY"/>
</dbReference>
<reference evidence="2 3" key="1">
    <citation type="submission" date="2024-03" db="EMBL/GenBank/DDBJ databases">
        <title>Novel species of the genus Variovorax.</title>
        <authorList>
            <person name="Liu Q."/>
            <person name="Xin Y.-H."/>
        </authorList>
    </citation>
    <scope>NUCLEOTIDE SEQUENCE [LARGE SCALE GENOMIC DNA]</scope>
    <source>
        <strain evidence="2 3">KACC 18901</strain>
    </source>
</reference>
<dbReference type="NCBIfam" id="NF005559">
    <property type="entry name" value="PRK07231.1"/>
    <property type="match status" value="1"/>
</dbReference>
<evidence type="ECO:0000313" key="3">
    <source>
        <dbReference type="Proteomes" id="UP001367030"/>
    </source>
</evidence>
<dbReference type="Gene3D" id="3.40.50.720">
    <property type="entry name" value="NAD(P)-binding Rossmann-like Domain"/>
    <property type="match status" value="1"/>
</dbReference>
<dbReference type="PANTHER" id="PTHR43943">
    <property type="entry name" value="DEHYDROGENASE/REDUCTASE (SDR FAMILY) MEMBER 4"/>
    <property type="match status" value="1"/>
</dbReference>
<accession>A0ABU8XK55</accession>
<keyword evidence="3" id="KW-1185">Reference proteome</keyword>
<dbReference type="PRINTS" id="PR00081">
    <property type="entry name" value="GDHRDH"/>
</dbReference>
<dbReference type="SUPFAM" id="SSF51735">
    <property type="entry name" value="NAD(P)-binding Rossmann-fold domains"/>
    <property type="match status" value="1"/>
</dbReference>
<dbReference type="InterPro" id="IPR036291">
    <property type="entry name" value="NAD(P)-bd_dom_sf"/>
</dbReference>
<dbReference type="Pfam" id="PF13561">
    <property type="entry name" value="adh_short_C2"/>
    <property type="match status" value="1"/>
</dbReference>
<evidence type="ECO:0000256" key="1">
    <source>
        <dbReference type="ARBA" id="ARBA00006484"/>
    </source>
</evidence>
<dbReference type="RefSeq" id="WP_340339473.1">
    <property type="nucleotide sequence ID" value="NZ_JBBKZS010000029.1"/>
</dbReference>